<comment type="cofactor">
    <cofactor evidence="1">
        <name>Zn(2+)</name>
        <dbReference type="ChEBI" id="CHEBI:29105"/>
    </cofactor>
</comment>
<organism evidence="7 8">
    <name type="scientific">Solibacillus merdavium</name>
    <dbReference type="NCBI Taxonomy" id="2762218"/>
    <lineage>
        <taxon>Bacteria</taxon>
        <taxon>Bacillati</taxon>
        <taxon>Bacillota</taxon>
        <taxon>Bacilli</taxon>
        <taxon>Bacillales</taxon>
        <taxon>Caryophanaceae</taxon>
        <taxon>Solibacillus</taxon>
    </lineage>
</organism>
<dbReference type="InterPro" id="IPR011032">
    <property type="entry name" value="GroES-like_sf"/>
</dbReference>
<dbReference type="SUPFAM" id="SSF50129">
    <property type="entry name" value="GroES-like"/>
    <property type="match status" value="1"/>
</dbReference>
<evidence type="ECO:0000256" key="1">
    <source>
        <dbReference type="ARBA" id="ARBA00001947"/>
    </source>
</evidence>
<dbReference type="SUPFAM" id="SSF51735">
    <property type="entry name" value="NAD(P)-binding Rossmann-fold domains"/>
    <property type="match status" value="1"/>
</dbReference>
<evidence type="ECO:0000256" key="3">
    <source>
        <dbReference type="ARBA" id="ARBA00022723"/>
    </source>
</evidence>
<dbReference type="InterPro" id="IPR013149">
    <property type="entry name" value="ADH-like_C"/>
</dbReference>
<evidence type="ECO:0000256" key="2">
    <source>
        <dbReference type="ARBA" id="ARBA00008072"/>
    </source>
</evidence>
<comment type="similarity">
    <text evidence="2">Belongs to the zinc-containing alcohol dehydrogenase family.</text>
</comment>
<dbReference type="Gene3D" id="3.40.50.720">
    <property type="entry name" value="NAD(P)-binding Rossmann-like Domain"/>
    <property type="match status" value="1"/>
</dbReference>
<dbReference type="PANTHER" id="PTHR43350">
    <property type="entry name" value="NAD-DEPENDENT ALCOHOL DEHYDROGENASE"/>
    <property type="match status" value="1"/>
</dbReference>
<evidence type="ECO:0000313" key="7">
    <source>
        <dbReference type="EMBL" id="MBD8034418.1"/>
    </source>
</evidence>
<feature type="domain" description="Alcohol dehydrogenase-like C-terminal" evidence="6">
    <location>
        <begin position="143"/>
        <end position="260"/>
    </location>
</feature>
<proteinExistence type="inferred from homology"/>
<dbReference type="Gene3D" id="3.90.180.10">
    <property type="entry name" value="Medium-chain alcohol dehydrogenases, catalytic domain"/>
    <property type="match status" value="2"/>
</dbReference>
<keyword evidence="8" id="KW-1185">Reference proteome</keyword>
<evidence type="ECO:0000256" key="4">
    <source>
        <dbReference type="ARBA" id="ARBA00022833"/>
    </source>
</evidence>
<dbReference type="EMBL" id="JACSPW010000016">
    <property type="protein sequence ID" value="MBD8034418.1"/>
    <property type="molecule type" value="Genomic_DNA"/>
</dbReference>
<gene>
    <name evidence="7" type="ORF">H9632_15205</name>
</gene>
<dbReference type="CDD" id="cd08255">
    <property type="entry name" value="2-desacetyl-2-hydroxyethyl_bacteriochlorophyllide_like"/>
    <property type="match status" value="1"/>
</dbReference>
<reference evidence="7 8" key="1">
    <citation type="submission" date="2020-08" db="EMBL/GenBank/DDBJ databases">
        <title>A Genomic Blueprint of the Chicken Gut Microbiome.</title>
        <authorList>
            <person name="Gilroy R."/>
            <person name="Ravi A."/>
            <person name="Getino M."/>
            <person name="Pursley I."/>
            <person name="Horton D.L."/>
            <person name="Alikhan N.-F."/>
            <person name="Baker D."/>
            <person name="Gharbi K."/>
            <person name="Hall N."/>
            <person name="Watson M."/>
            <person name="Adriaenssens E.M."/>
            <person name="Foster-Nyarko E."/>
            <person name="Jarju S."/>
            <person name="Secka A."/>
            <person name="Antonio M."/>
            <person name="Oren A."/>
            <person name="Chaudhuri R."/>
            <person name="La Ragione R.M."/>
            <person name="Hildebrand F."/>
            <person name="Pallen M.J."/>
        </authorList>
    </citation>
    <scope>NUCLEOTIDE SEQUENCE [LARGE SCALE GENOMIC DNA]</scope>
    <source>
        <strain evidence="7 8">Sa1YVA6</strain>
    </source>
</reference>
<keyword evidence="4" id="KW-0862">Zinc</keyword>
<dbReference type="Proteomes" id="UP000600565">
    <property type="component" value="Unassembled WGS sequence"/>
</dbReference>
<evidence type="ECO:0000256" key="5">
    <source>
        <dbReference type="ARBA" id="ARBA00023002"/>
    </source>
</evidence>
<dbReference type="PANTHER" id="PTHR43350:SF19">
    <property type="entry name" value="D-GULOSIDE 3-DEHYDROGENASE"/>
    <property type="match status" value="1"/>
</dbReference>
<evidence type="ECO:0000313" key="8">
    <source>
        <dbReference type="Proteomes" id="UP000600565"/>
    </source>
</evidence>
<name>A0ABR8XR49_9BACL</name>
<dbReference type="RefSeq" id="WP_191704918.1">
    <property type="nucleotide sequence ID" value="NZ_JACSPW010000016.1"/>
</dbReference>
<keyword evidence="3" id="KW-0479">Metal-binding</keyword>
<sequence>MKALQAHDGVAKLVEIQSPELFATGVLVETIYTAVSPGTERLLIEGSKGGVRQLGYSAVGKVKDIGQSVKAIQVGDIVACYGAPYVGHMEQLVVPETLVVKCSADVLPQHAAFAAHGTIAIHAIRQGQLQFGESVVVIGLGVLGQMIAKICAAASYDVICYEPNEKRAEMLKYTPGIEVFSDLMEMDQHITTFTNGHGVDAVLLCAGDKHSETTPRSLEWVRKQGRIVIVGDVEPQFNREQLFIKEAIVTISRAGGPGRYDARYEKEAIDYPYHYVRWTEGRNLAAYIRLLERKSIDVSDFVQMQIPFKNSADVYDMLENSEALTAIIEYLGGN</sequence>
<evidence type="ECO:0000259" key="6">
    <source>
        <dbReference type="Pfam" id="PF00107"/>
    </source>
</evidence>
<protein>
    <submittedName>
        <fullName evidence="7">Zinc-binding alcohol dehydrogenase</fullName>
    </submittedName>
</protein>
<dbReference type="InterPro" id="IPR036291">
    <property type="entry name" value="NAD(P)-bd_dom_sf"/>
</dbReference>
<keyword evidence="5" id="KW-0560">Oxidoreductase</keyword>
<comment type="caution">
    <text evidence="7">The sequence shown here is derived from an EMBL/GenBank/DDBJ whole genome shotgun (WGS) entry which is preliminary data.</text>
</comment>
<accession>A0ABR8XR49</accession>
<dbReference type="Pfam" id="PF00107">
    <property type="entry name" value="ADH_zinc_N"/>
    <property type="match status" value="1"/>
</dbReference>